<protein>
    <submittedName>
        <fullName evidence="2">Sugar kinase</fullName>
    </submittedName>
</protein>
<dbReference type="PROSITE" id="PS01125">
    <property type="entry name" value="ROK"/>
    <property type="match status" value="1"/>
</dbReference>
<dbReference type="RefSeq" id="WP_264850160.1">
    <property type="nucleotide sequence ID" value="NZ_BRXR01000001.1"/>
</dbReference>
<dbReference type="PANTHER" id="PTHR18964">
    <property type="entry name" value="ROK (REPRESSOR, ORF, KINASE) FAMILY"/>
    <property type="match status" value="1"/>
</dbReference>
<sequence length="304" mass="32442">MKNVVCFDVGGTFIKHAVINSDGEILCKGKFPTPDHDCKVTIPENMINIVEELKQKYELHSIGISTAGLIDSKNGVVIAANNFPGYNGARLAETVKKGTGLDTYVENDVNAAALGEMWMGAAKGSDTFVCIALGTGVGGAIIIDGKVVKGVSGAAGEIGHMVVNEQGEQCGCGTVGCYERYASTSAFIRSYINRAREQGIKIHENAVNGEVIMELVDNGDKLAAEVYNDFLEHVVTGIVSVTHLLDPGLIVLGGGISAQGQKFFHELNRRFRKRAMADYAEHTNIVQAQLQNDAGIYGACYIAL</sequence>
<dbReference type="InterPro" id="IPR043129">
    <property type="entry name" value="ATPase_NBD"/>
</dbReference>
<dbReference type="CDD" id="cd24068">
    <property type="entry name" value="ASKHA_NBD_ROK_FnNanK-like"/>
    <property type="match status" value="1"/>
</dbReference>
<dbReference type="InterPro" id="IPR000600">
    <property type="entry name" value="ROK"/>
</dbReference>
<comment type="similarity">
    <text evidence="1">Belongs to the ROK (NagC/XylR) family.</text>
</comment>
<dbReference type="PANTHER" id="PTHR18964:SF149">
    <property type="entry name" value="BIFUNCTIONAL UDP-N-ACETYLGLUCOSAMINE 2-EPIMERASE_N-ACETYLMANNOSAMINE KINASE"/>
    <property type="match status" value="1"/>
</dbReference>
<keyword evidence="2" id="KW-0808">Transferase</keyword>
<keyword evidence="2" id="KW-0418">Kinase</keyword>
<evidence type="ECO:0000313" key="2">
    <source>
        <dbReference type="EMBL" id="GLC30882.1"/>
    </source>
</evidence>
<keyword evidence="3" id="KW-1185">Reference proteome</keyword>
<reference evidence="2 3" key="1">
    <citation type="journal article" date="2024" name="Int. J. Syst. Evol. Microbiol.">
        <title>Clostridium omnivorum sp. nov., isolated from anoxic soil under the treatment of reductive soil disinfestation.</title>
        <authorList>
            <person name="Ueki A."/>
            <person name="Tonouchi A."/>
            <person name="Kaku N."/>
            <person name="Honma S."/>
            <person name="Ueki K."/>
        </authorList>
    </citation>
    <scope>NUCLEOTIDE SEQUENCE [LARGE SCALE GENOMIC DNA]</scope>
    <source>
        <strain evidence="2 3">E14</strain>
    </source>
</reference>
<name>A0ABQ5N6L2_9CLOT</name>
<organism evidence="2 3">
    <name type="scientific">Clostridium omnivorum</name>
    <dbReference type="NCBI Taxonomy" id="1604902"/>
    <lineage>
        <taxon>Bacteria</taxon>
        <taxon>Bacillati</taxon>
        <taxon>Bacillota</taxon>
        <taxon>Clostridia</taxon>
        <taxon>Eubacteriales</taxon>
        <taxon>Clostridiaceae</taxon>
        <taxon>Clostridium</taxon>
    </lineage>
</organism>
<accession>A0ABQ5N6L2</accession>
<gene>
    <name evidence="2" type="ORF">bsdE14_22920</name>
</gene>
<dbReference type="InterPro" id="IPR049874">
    <property type="entry name" value="ROK_cs"/>
</dbReference>
<proteinExistence type="inferred from homology"/>
<dbReference type="Proteomes" id="UP001208567">
    <property type="component" value="Unassembled WGS sequence"/>
</dbReference>
<dbReference type="SUPFAM" id="SSF53067">
    <property type="entry name" value="Actin-like ATPase domain"/>
    <property type="match status" value="1"/>
</dbReference>
<evidence type="ECO:0000313" key="3">
    <source>
        <dbReference type="Proteomes" id="UP001208567"/>
    </source>
</evidence>
<comment type="caution">
    <text evidence="2">The sequence shown here is derived from an EMBL/GenBank/DDBJ whole genome shotgun (WGS) entry which is preliminary data.</text>
</comment>
<dbReference type="EMBL" id="BRXR01000001">
    <property type="protein sequence ID" value="GLC30882.1"/>
    <property type="molecule type" value="Genomic_DNA"/>
</dbReference>
<dbReference type="Gene3D" id="3.30.420.40">
    <property type="match status" value="2"/>
</dbReference>
<evidence type="ECO:0000256" key="1">
    <source>
        <dbReference type="ARBA" id="ARBA00006479"/>
    </source>
</evidence>
<dbReference type="GO" id="GO:0016301">
    <property type="term" value="F:kinase activity"/>
    <property type="evidence" value="ECO:0007669"/>
    <property type="project" value="UniProtKB-KW"/>
</dbReference>
<dbReference type="Pfam" id="PF00480">
    <property type="entry name" value="ROK"/>
    <property type="match status" value="1"/>
</dbReference>